<sequence length="70" mass="8556">MYFRKCVNYFKLKVMITKRKLLKHIQQFPEEMSMEELIEKLLFIEKLEKRIAESDTGEVISEEELKKNFI</sequence>
<gene>
    <name evidence="1" type="ORF">LV83_03946</name>
</gene>
<accession>A0A327NXD2</accession>
<protein>
    <submittedName>
        <fullName evidence="1">Uncharacterized protein</fullName>
    </submittedName>
</protein>
<evidence type="ECO:0000313" key="1">
    <source>
        <dbReference type="EMBL" id="RAI84689.1"/>
    </source>
</evidence>
<proteinExistence type="predicted"/>
<dbReference type="EMBL" id="QLLK01000016">
    <property type="protein sequence ID" value="RAI84689.1"/>
    <property type="molecule type" value="Genomic_DNA"/>
</dbReference>
<evidence type="ECO:0000313" key="2">
    <source>
        <dbReference type="Proteomes" id="UP000249610"/>
    </source>
</evidence>
<dbReference type="AlphaFoldDB" id="A0A327NXD2"/>
<dbReference type="Proteomes" id="UP000249610">
    <property type="component" value="Unassembled WGS sequence"/>
</dbReference>
<reference evidence="1 2" key="1">
    <citation type="submission" date="2018-06" db="EMBL/GenBank/DDBJ databases">
        <title>Genomic Encyclopedia of Archaeal and Bacterial Type Strains, Phase II (KMG-II): from individual species to whole genera.</title>
        <authorList>
            <person name="Goeker M."/>
        </authorList>
    </citation>
    <scope>NUCLEOTIDE SEQUENCE [LARGE SCALE GENOMIC DNA]</scope>
    <source>
        <strain evidence="1 2">DSM 23446</strain>
    </source>
</reference>
<comment type="caution">
    <text evidence="1">The sequence shown here is derived from an EMBL/GenBank/DDBJ whole genome shotgun (WGS) entry which is preliminary data.</text>
</comment>
<name>A0A327NXD2_9BACT</name>
<organism evidence="1 2">
    <name type="scientific">Algoriphagus yeomjeoni</name>
    <dbReference type="NCBI Taxonomy" id="291403"/>
    <lineage>
        <taxon>Bacteria</taxon>
        <taxon>Pseudomonadati</taxon>
        <taxon>Bacteroidota</taxon>
        <taxon>Cytophagia</taxon>
        <taxon>Cytophagales</taxon>
        <taxon>Cyclobacteriaceae</taxon>
        <taxon>Algoriphagus</taxon>
    </lineage>
</organism>
<keyword evidence="2" id="KW-1185">Reference proteome</keyword>